<dbReference type="RefSeq" id="WP_027048403.1">
    <property type="nucleotide sequence ID" value="NZ_CP025257.1"/>
</dbReference>
<keyword evidence="2" id="KW-1185">Reference proteome</keyword>
<dbReference type="Proteomes" id="UP000233419">
    <property type="component" value="Chromosome"/>
</dbReference>
<proteinExistence type="predicted"/>
<organism evidence="1 2">
    <name type="scientific">Mesoplasma syrphidae</name>
    <dbReference type="NCBI Taxonomy" id="225999"/>
    <lineage>
        <taxon>Bacteria</taxon>
        <taxon>Bacillati</taxon>
        <taxon>Mycoplasmatota</taxon>
        <taxon>Mollicutes</taxon>
        <taxon>Entomoplasmatales</taxon>
        <taxon>Entomoplasmataceae</taxon>
        <taxon>Mesoplasma</taxon>
    </lineage>
</organism>
<accession>A0A2K9BY57</accession>
<dbReference type="KEGG" id="msyr:CXP39_00540"/>
<gene>
    <name evidence="1" type="ORF">CXP39_00540</name>
</gene>
<dbReference type="AlphaFoldDB" id="A0A2K9BY57"/>
<name>A0A2K9BY57_9MOLU</name>
<reference evidence="1 2" key="1">
    <citation type="submission" date="2017-12" db="EMBL/GenBank/DDBJ databases">
        <title>Mesoplasma syrphidae YJS, Complete Genome.</title>
        <authorList>
            <person name="Knight T.F."/>
            <person name="Citino T."/>
            <person name="Rubinstein R."/>
            <person name="Neuschaefer Z."/>
        </authorList>
    </citation>
    <scope>NUCLEOTIDE SEQUENCE [LARGE SCALE GENOMIC DNA]</scope>
    <source>
        <strain evidence="1 2">YJS</strain>
    </source>
</reference>
<evidence type="ECO:0000313" key="2">
    <source>
        <dbReference type="Proteomes" id="UP000233419"/>
    </source>
</evidence>
<dbReference type="OrthoDB" id="397668at2"/>
<protein>
    <submittedName>
        <fullName evidence="1">Uncharacterized protein</fullName>
    </submittedName>
</protein>
<evidence type="ECO:0000313" key="1">
    <source>
        <dbReference type="EMBL" id="AUF83298.1"/>
    </source>
</evidence>
<dbReference type="EMBL" id="CP025257">
    <property type="protein sequence ID" value="AUF83298.1"/>
    <property type="molecule type" value="Genomic_DNA"/>
</dbReference>
<sequence length="228" mass="25968">MKFKTWSFYLANDLLDVEGNSLIKGEFILVCLRPDVLKPNRILGFGIEKELGTTKVVDLQNRILTNQNVTDIFTNKIGVVEASSIKELIVKDENLSLISIREENIKTIIETYSVFVKGNVIEFDSNDFDSIDKLEAANEIFTELNLKSMSINQLLNTINSGMNDYYGKLNELRNPEISETDKIQKTLGLSTLQGNLILFFEETLRKMDGLIGKQHEEIAELKKQIMKK</sequence>